<proteinExistence type="predicted"/>
<gene>
    <name evidence="3" type="ORF">APLA_LOCUS12818</name>
</gene>
<reference evidence="3 4" key="1">
    <citation type="submission" date="2020-04" db="EMBL/GenBank/DDBJ databases">
        <authorList>
            <person name="Wallbank WR R."/>
            <person name="Pardo Diaz C."/>
            <person name="Kozak K."/>
            <person name="Martin S."/>
            <person name="Jiggins C."/>
            <person name="Moest M."/>
            <person name="Warren A I."/>
            <person name="Byers J.R.P. K."/>
            <person name="Montejo-Kovacevich G."/>
            <person name="Yen C E."/>
        </authorList>
    </citation>
    <scope>NUCLEOTIDE SEQUENCE [LARGE SCALE GENOMIC DNA]</scope>
</reference>
<feature type="region of interest" description="Disordered" evidence="1">
    <location>
        <begin position="95"/>
        <end position="117"/>
    </location>
</feature>
<evidence type="ECO:0000256" key="2">
    <source>
        <dbReference type="SAM" id="Phobius"/>
    </source>
</evidence>
<keyword evidence="2" id="KW-0812">Transmembrane</keyword>
<keyword evidence="2" id="KW-1133">Transmembrane helix</keyword>
<dbReference type="AlphaFoldDB" id="A0A8S1AMI9"/>
<evidence type="ECO:0000256" key="1">
    <source>
        <dbReference type="SAM" id="MobiDB-lite"/>
    </source>
</evidence>
<organism evidence="3 4">
    <name type="scientific">Arctia plantaginis</name>
    <name type="common">Wood tiger moth</name>
    <name type="synonym">Phalaena plantaginis</name>
    <dbReference type="NCBI Taxonomy" id="874455"/>
    <lineage>
        <taxon>Eukaryota</taxon>
        <taxon>Metazoa</taxon>
        <taxon>Ecdysozoa</taxon>
        <taxon>Arthropoda</taxon>
        <taxon>Hexapoda</taxon>
        <taxon>Insecta</taxon>
        <taxon>Pterygota</taxon>
        <taxon>Neoptera</taxon>
        <taxon>Endopterygota</taxon>
        <taxon>Lepidoptera</taxon>
        <taxon>Glossata</taxon>
        <taxon>Ditrysia</taxon>
        <taxon>Noctuoidea</taxon>
        <taxon>Erebidae</taxon>
        <taxon>Arctiinae</taxon>
        <taxon>Arctia</taxon>
    </lineage>
</organism>
<feature type="transmembrane region" description="Helical" evidence="2">
    <location>
        <begin position="41"/>
        <end position="66"/>
    </location>
</feature>
<accession>A0A8S1AMI9</accession>
<name>A0A8S1AMI9_ARCPL</name>
<keyword evidence="4" id="KW-1185">Reference proteome</keyword>
<evidence type="ECO:0000313" key="3">
    <source>
        <dbReference type="EMBL" id="CAB3250959.1"/>
    </source>
</evidence>
<evidence type="ECO:0000313" key="4">
    <source>
        <dbReference type="Proteomes" id="UP000494106"/>
    </source>
</evidence>
<comment type="caution">
    <text evidence="3">The sequence shown here is derived from an EMBL/GenBank/DDBJ whole genome shotgun (WGS) entry which is preliminary data.</text>
</comment>
<dbReference type="Proteomes" id="UP000494106">
    <property type="component" value="Unassembled WGS sequence"/>
</dbReference>
<sequence>MKGITKSVTMDILEVTSCSSGRVRINVKDHRRLLKPYTASINIVVSVCIVCLCSAAIPLLTTFAFVGAHSLRSRSSPLAPRCRCDLAARHAPATQAAAHRHVSRPEHASQNNGPCADNYLFR</sequence>
<protein>
    <submittedName>
        <fullName evidence="3">Uncharacterized protein</fullName>
    </submittedName>
</protein>
<keyword evidence="2" id="KW-0472">Membrane</keyword>
<dbReference type="EMBL" id="CADEBC010000541">
    <property type="protein sequence ID" value="CAB3250959.1"/>
    <property type="molecule type" value="Genomic_DNA"/>
</dbReference>